<accession>A0A073JM37</accession>
<dbReference type="FunFam" id="3.30.70.580:FF:000005">
    <property type="entry name" value="Pseudouridine synthase"/>
    <property type="match status" value="1"/>
</dbReference>
<dbReference type="InterPro" id="IPR050343">
    <property type="entry name" value="RsuA_PseudoU_synthase"/>
</dbReference>
<dbReference type="Proteomes" id="UP000027731">
    <property type="component" value="Unassembled WGS sequence"/>
</dbReference>
<dbReference type="Gene3D" id="3.30.70.1560">
    <property type="entry name" value="Alpha-L RNA-binding motif"/>
    <property type="match status" value="1"/>
</dbReference>
<dbReference type="Pfam" id="PF00849">
    <property type="entry name" value="PseudoU_synth_2"/>
    <property type="match status" value="1"/>
</dbReference>
<dbReference type="CDD" id="cd02870">
    <property type="entry name" value="PseudoU_synth_RsuA_like"/>
    <property type="match status" value="1"/>
</dbReference>
<dbReference type="GO" id="GO:0000455">
    <property type="term" value="P:enzyme-directed rRNA pseudouridine synthesis"/>
    <property type="evidence" value="ECO:0007669"/>
    <property type="project" value="UniProtKB-ARBA"/>
</dbReference>
<sequence length="238" mass="26693">MERLQKAMAEAGVASRRASEKLILQGKVAVNGKIVTELGTKVSVHDEIVVNGVPIHHEQHVYYLLNKPRGVISSAHDDKGRRTVVDIIHEADIDERIYPVGRLDYDTTGILLLTNDGALANKLMHPKYEVEKTYVAKVEGIVKNDELKQLRLGVVIDGRKTKPAKSKLLNVDRAKKTSLVQLTIHEGRNHQVKNMFKAVGHPVTKLHRETYGPLNLYGLQPGEFRALKPEEVQILKKK</sequence>
<evidence type="ECO:0000313" key="7">
    <source>
        <dbReference type="EMBL" id="KEK13871.1"/>
    </source>
</evidence>
<organism evidence="7 8">
    <name type="scientific">Limosilactobacillus reuteri</name>
    <name type="common">Lactobacillus reuteri</name>
    <dbReference type="NCBI Taxonomy" id="1598"/>
    <lineage>
        <taxon>Bacteria</taxon>
        <taxon>Bacillati</taxon>
        <taxon>Bacillota</taxon>
        <taxon>Bacilli</taxon>
        <taxon>Lactobacillales</taxon>
        <taxon>Lactobacillaceae</taxon>
        <taxon>Limosilactobacillus</taxon>
    </lineage>
</organism>
<dbReference type="SUPFAM" id="SSF55120">
    <property type="entry name" value="Pseudouridine synthase"/>
    <property type="match status" value="1"/>
</dbReference>
<dbReference type="Gene3D" id="3.30.70.580">
    <property type="entry name" value="Pseudouridine synthase I, catalytic domain, N-terminal subdomain"/>
    <property type="match status" value="1"/>
</dbReference>
<dbReference type="AlphaFoldDB" id="A0A073JM37"/>
<name>A0A073JM37_LIMRT</name>
<dbReference type="InterPro" id="IPR002942">
    <property type="entry name" value="S4_RNA-bd"/>
</dbReference>
<dbReference type="FunFam" id="3.30.70.1560:FF:000001">
    <property type="entry name" value="Pseudouridine synthase"/>
    <property type="match status" value="1"/>
</dbReference>
<dbReference type="PROSITE" id="PS50889">
    <property type="entry name" value="S4"/>
    <property type="match status" value="1"/>
</dbReference>
<evidence type="ECO:0000259" key="6">
    <source>
        <dbReference type="SMART" id="SM00363"/>
    </source>
</evidence>
<dbReference type="PROSITE" id="PS01149">
    <property type="entry name" value="PSI_RSU"/>
    <property type="match status" value="1"/>
</dbReference>
<evidence type="ECO:0000256" key="4">
    <source>
        <dbReference type="PROSITE-ProRule" id="PRU00182"/>
    </source>
</evidence>
<dbReference type="SUPFAM" id="SSF55174">
    <property type="entry name" value="Alpha-L RNA-binding motif"/>
    <property type="match status" value="1"/>
</dbReference>
<keyword evidence="2 4" id="KW-0694">RNA-binding</keyword>
<evidence type="ECO:0000256" key="2">
    <source>
        <dbReference type="ARBA" id="ARBA00022884"/>
    </source>
</evidence>
<feature type="domain" description="RNA-binding S4" evidence="6">
    <location>
        <begin position="2"/>
        <end position="59"/>
    </location>
</feature>
<dbReference type="InterPro" id="IPR042092">
    <property type="entry name" value="PsdUridine_s_RsuA/RluB/E/F_cat"/>
</dbReference>
<dbReference type="InterPro" id="IPR020103">
    <property type="entry name" value="PsdUridine_synth_cat_dom_sf"/>
</dbReference>
<dbReference type="GO" id="GO:0005829">
    <property type="term" value="C:cytosol"/>
    <property type="evidence" value="ECO:0007669"/>
    <property type="project" value="UniProtKB-ARBA"/>
</dbReference>
<dbReference type="PANTHER" id="PTHR47683:SF2">
    <property type="entry name" value="RNA-BINDING S4 DOMAIN-CONTAINING PROTEIN"/>
    <property type="match status" value="1"/>
</dbReference>
<dbReference type="InterPro" id="IPR020094">
    <property type="entry name" value="TruA/RsuA/RluB/E/F_N"/>
</dbReference>
<protein>
    <recommendedName>
        <fullName evidence="5">Pseudouridine synthase</fullName>
        <ecNumber evidence="5">5.4.99.-</ecNumber>
    </recommendedName>
</protein>
<dbReference type="InterPro" id="IPR018496">
    <property type="entry name" value="PsdUridine_synth_RsuA/RluB_CS"/>
</dbReference>
<evidence type="ECO:0000256" key="1">
    <source>
        <dbReference type="ARBA" id="ARBA00008348"/>
    </source>
</evidence>
<proteinExistence type="inferred from homology"/>
<dbReference type="NCBIfam" id="TIGR00093">
    <property type="entry name" value="pseudouridine synthase"/>
    <property type="match status" value="1"/>
</dbReference>
<dbReference type="PANTHER" id="PTHR47683">
    <property type="entry name" value="PSEUDOURIDINE SYNTHASE FAMILY PROTEIN-RELATED"/>
    <property type="match status" value="1"/>
</dbReference>
<dbReference type="InterPro" id="IPR006145">
    <property type="entry name" value="PsdUridine_synth_RsuA/RluA"/>
</dbReference>
<comment type="similarity">
    <text evidence="1 5">Belongs to the pseudouridine synthase RsuA family.</text>
</comment>
<dbReference type="EMBL" id="JOSX01000023">
    <property type="protein sequence ID" value="KEK13871.1"/>
    <property type="molecule type" value="Genomic_DNA"/>
</dbReference>
<reference evidence="7 8" key="1">
    <citation type="submission" date="2014-06" db="EMBL/GenBank/DDBJ databases">
        <title>Genetic determinant of reutericyclin biosynthesis of Lactobacillus reuteri.</title>
        <authorList>
            <person name="Lin X."/>
            <person name="Duar R."/>
            <person name="Walter J."/>
            <person name="Gaenzle M."/>
        </authorList>
    </citation>
    <scope>NUCLEOTIDE SEQUENCE [LARGE SCALE GENOMIC DNA]</scope>
    <source>
        <strain evidence="7 8">LTH2584</strain>
    </source>
</reference>
<evidence type="ECO:0000256" key="5">
    <source>
        <dbReference type="RuleBase" id="RU003887"/>
    </source>
</evidence>
<dbReference type="InterPro" id="IPR036986">
    <property type="entry name" value="S4_RNA-bd_sf"/>
</dbReference>
<evidence type="ECO:0000256" key="3">
    <source>
        <dbReference type="ARBA" id="ARBA00023235"/>
    </source>
</evidence>
<comment type="caution">
    <text evidence="7">The sequence shown here is derived from an EMBL/GenBank/DDBJ whole genome shotgun (WGS) entry which is preliminary data.</text>
</comment>
<dbReference type="CDD" id="cd00165">
    <property type="entry name" value="S4"/>
    <property type="match status" value="1"/>
</dbReference>
<dbReference type="EC" id="5.4.99.-" evidence="5"/>
<dbReference type="SMART" id="SM00363">
    <property type="entry name" value="S4"/>
    <property type="match status" value="1"/>
</dbReference>
<dbReference type="Pfam" id="PF01479">
    <property type="entry name" value="S4"/>
    <property type="match status" value="1"/>
</dbReference>
<gene>
    <name evidence="7" type="ORF">LR3_09635</name>
</gene>
<keyword evidence="3 5" id="KW-0413">Isomerase</keyword>
<evidence type="ECO:0000313" key="8">
    <source>
        <dbReference type="Proteomes" id="UP000027731"/>
    </source>
</evidence>
<dbReference type="GO" id="GO:0003723">
    <property type="term" value="F:RNA binding"/>
    <property type="evidence" value="ECO:0007669"/>
    <property type="project" value="UniProtKB-KW"/>
</dbReference>
<dbReference type="PATRIC" id="fig|1598.90.peg.2067"/>
<dbReference type="FunFam" id="3.10.290.10:FF:000003">
    <property type="entry name" value="Pseudouridine synthase"/>
    <property type="match status" value="1"/>
</dbReference>
<dbReference type="GO" id="GO:0120159">
    <property type="term" value="F:rRNA pseudouridine synthase activity"/>
    <property type="evidence" value="ECO:0007669"/>
    <property type="project" value="UniProtKB-ARBA"/>
</dbReference>
<dbReference type="InterPro" id="IPR000748">
    <property type="entry name" value="PsdUridine_synth_RsuA/RluB/E/F"/>
</dbReference>
<dbReference type="Gene3D" id="3.10.290.10">
    <property type="entry name" value="RNA-binding S4 domain"/>
    <property type="match status" value="1"/>
</dbReference>